<dbReference type="EMBL" id="MGJZ01000018">
    <property type="protein sequence ID" value="OGN17044.1"/>
    <property type="molecule type" value="Genomic_DNA"/>
</dbReference>
<dbReference type="PANTHER" id="PTHR30050">
    <property type="entry name" value="CHROMOSOMAL REPLICATION INITIATOR PROTEIN DNAA"/>
    <property type="match status" value="1"/>
</dbReference>
<protein>
    <recommendedName>
        <fullName evidence="1">Chromosomal replication initiator DnaA C-terminal domain-containing protein</fullName>
    </recommendedName>
</protein>
<dbReference type="GO" id="GO:0005524">
    <property type="term" value="F:ATP binding"/>
    <property type="evidence" value="ECO:0007669"/>
    <property type="project" value="InterPro"/>
</dbReference>
<dbReference type="Proteomes" id="UP000178117">
    <property type="component" value="Unassembled WGS sequence"/>
</dbReference>
<dbReference type="SUPFAM" id="SSF48295">
    <property type="entry name" value="TrpR-like"/>
    <property type="match status" value="1"/>
</dbReference>
<sequence length="169" mass="19727">MSQERKCKWFQGCSTSLSSYNNSDLCGPHQKEQNELETAAREKAFWNYRIPTSRRKVSRSKKPIEVLIKNTKERLTAEGILTTVCQAYQVTLDELISRNRKATYSSPRQVAMYLLRTDLQMSFPEIGRMLKRDHSNIMHGFRRIEQLLKSDATLTHRVELIRSQYKSPA</sequence>
<organism evidence="2 3">
    <name type="scientific">Candidatus Yanofskybacteria bacterium RIFCSPHIGHO2_02_FULL_50_12</name>
    <dbReference type="NCBI Taxonomy" id="1802685"/>
    <lineage>
        <taxon>Bacteria</taxon>
        <taxon>Candidatus Yanofskyibacteriota</taxon>
    </lineage>
</organism>
<evidence type="ECO:0000313" key="3">
    <source>
        <dbReference type="Proteomes" id="UP000178117"/>
    </source>
</evidence>
<comment type="caution">
    <text evidence="2">The sequence shown here is derived from an EMBL/GenBank/DDBJ whole genome shotgun (WGS) entry which is preliminary data.</text>
</comment>
<accession>A0A1F8FV53</accession>
<name>A0A1F8FV53_9BACT</name>
<reference evidence="2 3" key="1">
    <citation type="journal article" date="2016" name="Nat. Commun.">
        <title>Thousands of microbial genomes shed light on interconnected biogeochemical processes in an aquifer system.</title>
        <authorList>
            <person name="Anantharaman K."/>
            <person name="Brown C.T."/>
            <person name="Hug L.A."/>
            <person name="Sharon I."/>
            <person name="Castelle C.J."/>
            <person name="Probst A.J."/>
            <person name="Thomas B.C."/>
            <person name="Singh A."/>
            <person name="Wilkins M.J."/>
            <person name="Karaoz U."/>
            <person name="Brodie E.L."/>
            <person name="Williams K.H."/>
            <person name="Hubbard S.S."/>
            <person name="Banfield J.F."/>
        </authorList>
    </citation>
    <scope>NUCLEOTIDE SEQUENCE [LARGE SCALE GENOMIC DNA]</scope>
</reference>
<dbReference type="Gene3D" id="1.10.1750.10">
    <property type="match status" value="1"/>
</dbReference>
<dbReference type="InterPro" id="IPR010921">
    <property type="entry name" value="Trp_repressor/repl_initiator"/>
</dbReference>
<proteinExistence type="predicted"/>
<dbReference type="GO" id="GO:0003688">
    <property type="term" value="F:DNA replication origin binding"/>
    <property type="evidence" value="ECO:0007669"/>
    <property type="project" value="TreeGrafter"/>
</dbReference>
<dbReference type="STRING" id="1802685.A3C88_02495"/>
<evidence type="ECO:0000313" key="2">
    <source>
        <dbReference type="EMBL" id="OGN17044.1"/>
    </source>
</evidence>
<dbReference type="SMART" id="SM00760">
    <property type="entry name" value="Bac_DnaA_C"/>
    <property type="match status" value="1"/>
</dbReference>
<dbReference type="InterPro" id="IPR013159">
    <property type="entry name" value="DnaA_C"/>
</dbReference>
<dbReference type="PANTHER" id="PTHR30050:SF2">
    <property type="entry name" value="CHROMOSOMAL REPLICATION INITIATOR PROTEIN DNAA"/>
    <property type="match status" value="1"/>
</dbReference>
<dbReference type="GO" id="GO:0005886">
    <property type="term" value="C:plasma membrane"/>
    <property type="evidence" value="ECO:0007669"/>
    <property type="project" value="TreeGrafter"/>
</dbReference>
<gene>
    <name evidence="2" type="ORF">A3C88_02495</name>
</gene>
<dbReference type="GO" id="GO:0006270">
    <property type="term" value="P:DNA replication initiation"/>
    <property type="evidence" value="ECO:0007669"/>
    <property type="project" value="InterPro"/>
</dbReference>
<dbReference type="CDD" id="cd06571">
    <property type="entry name" value="Bac_DnaA_C"/>
    <property type="match status" value="1"/>
</dbReference>
<feature type="domain" description="Chromosomal replication initiator DnaA C-terminal" evidence="1">
    <location>
        <begin position="76"/>
        <end position="144"/>
    </location>
</feature>
<dbReference type="AlphaFoldDB" id="A0A1F8FV53"/>
<dbReference type="Pfam" id="PF08299">
    <property type="entry name" value="Bac_DnaA_C"/>
    <property type="match status" value="1"/>
</dbReference>
<dbReference type="GO" id="GO:0006275">
    <property type="term" value="P:regulation of DNA replication"/>
    <property type="evidence" value="ECO:0007669"/>
    <property type="project" value="InterPro"/>
</dbReference>
<evidence type="ECO:0000259" key="1">
    <source>
        <dbReference type="SMART" id="SM00760"/>
    </source>
</evidence>